<feature type="domain" description="NAD-dependent epimerase/dehydratase" evidence="1">
    <location>
        <begin position="4"/>
        <end position="216"/>
    </location>
</feature>
<reference evidence="2 3" key="1">
    <citation type="journal article" date="2019" name="Int. J. Syst. Evol. Microbiol.">
        <title>The Global Catalogue of Microorganisms (GCM) 10K type strain sequencing project: providing services to taxonomists for standard genome sequencing and annotation.</title>
        <authorList>
            <consortium name="The Broad Institute Genomics Platform"/>
            <consortium name="The Broad Institute Genome Sequencing Center for Infectious Disease"/>
            <person name="Wu L."/>
            <person name="Ma J."/>
        </authorList>
    </citation>
    <scope>NUCLEOTIDE SEQUENCE [LARGE SCALE GENOMIC DNA]</scope>
    <source>
        <strain evidence="2 3">JCM 15749</strain>
    </source>
</reference>
<proteinExistence type="predicted"/>
<organism evidence="2 3">
    <name type="scientific">Aeromicrobium halocynthiae</name>
    <dbReference type="NCBI Taxonomy" id="560557"/>
    <lineage>
        <taxon>Bacteria</taxon>
        <taxon>Bacillati</taxon>
        <taxon>Actinomycetota</taxon>
        <taxon>Actinomycetes</taxon>
        <taxon>Propionibacteriales</taxon>
        <taxon>Nocardioidaceae</taxon>
        <taxon>Aeromicrobium</taxon>
    </lineage>
</organism>
<dbReference type="InterPro" id="IPR001509">
    <property type="entry name" value="Epimerase_deHydtase"/>
</dbReference>
<protein>
    <submittedName>
        <fullName evidence="2">NAD-dependent epimerase/dehydratase family protein</fullName>
    </submittedName>
</protein>
<comment type="caution">
    <text evidence="2">The sequence shown here is derived from an EMBL/GenBank/DDBJ whole genome shotgun (WGS) entry which is preliminary data.</text>
</comment>
<gene>
    <name evidence="2" type="ORF">GCM10009821_08900</name>
</gene>
<accession>A0ABN2VUJ7</accession>
<dbReference type="RefSeq" id="WP_344324955.1">
    <property type="nucleotide sequence ID" value="NZ_BAAAPY010000002.1"/>
</dbReference>
<evidence type="ECO:0000259" key="1">
    <source>
        <dbReference type="Pfam" id="PF01370"/>
    </source>
</evidence>
<evidence type="ECO:0000313" key="2">
    <source>
        <dbReference type="EMBL" id="GAA2072934.1"/>
    </source>
</evidence>
<dbReference type="Proteomes" id="UP001501480">
    <property type="component" value="Unassembled WGS sequence"/>
</dbReference>
<dbReference type="Gene3D" id="3.40.50.720">
    <property type="entry name" value="NAD(P)-binding Rossmann-like Domain"/>
    <property type="match status" value="1"/>
</dbReference>
<dbReference type="SUPFAM" id="SSF51735">
    <property type="entry name" value="NAD(P)-binding Rossmann-fold domains"/>
    <property type="match status" value="1"/>
</dbReference>
<dbReference type="Pfam" id="PF01370">
    <property type="entry name" value="Epimerase"/>
    <property type="match status" value="1"/>
</dbReference>
<keyword evidence="3" id="KW-1185">Reference proteome</keyword>
<evidence type="ECO:0000313" key="3">
    <source>
        <dbReference type="Proteomes" id="UP001501480"/>
    </source>
</evidence>
<name>A0ABN2VUJ7_9ACTN</name>
<sequence length="315" mass="33427">MRTLVVGAGQVGPHIALHLAERGEHVVLASRSASGPDHPRVERRHLDATDPRAVDDALVDVDVVHLCVHASAYRPDVWERELFPLESVVLDAAARHDVHVVLPESVYAFDTSDVLDARLHVAPRSSMGRIRARLLDLRAASPARTTSVVASDFYGPGASMALGGDRVLDPAVTGRPVRPLGRVDLPHAWTFLPDLAAAMVAAGEAPATVAGGSAIVLAPVVHATQRELATAYAREAGRARVRVRPVRAGVLRAAAPFSRSMAAMAEMSYLFTEPLLVDTRASIEDLGVAPTALEDAVRRSVATRVGGPRPAVRAS</sequence>
<dbReference type="InterPro" id="IPR036291">
    <property type="entry name" value="NAD(P)-bd_dom_sf"/>
</dbReference>
<dbReference type="EMBL" id="BAAAPY010000002">
    <property type="protein sequence ID" value="GAA2072934.1"/>
    <property type="molecule type" value="Genomic_DNA"/>
</dbReference>